<protein>
    <submittedName>
        <fullName evidence="1">Uncharacterized protein</fullName>
    </submittedName>
</protein>
<accession>A0ACC0W7N1</accession>
<evidence type="ECO:0000313" key="1">
    <source>
        <dbReference type="EMBL" id="KAI9914567.1"/>
    </source>
</evidence>
<keyword evidence="2" id="KW-1185">Reference proteome</keyword>
<dbReference type="EMBL" id="CM047582">
    <property type="protein sequence ID" value="KAI9914567.1"/>
    <property type="molecule type" value="Genomic_DNA"/>
</dbReference>
<organism evidence="1 2">
    <name type="scientific">Peronosclerospora sorghi</name>
    <dbReference type="NCBI Taxonomy" id="230839"/>
    <lineage>
        <taxon>Eukaryota</taxon>
        <taxon>Sar</taxon>
        <taxon>Stramenopiles</taxon>
        <taxon>Oomycota</taxon>
        <taxon>Peronosporomycetes</taxon>
        <taxon>Peronosporales</taxon>
        <taxon>Peronosporaceae</taxon>
        <taxon>Peronosclerospora</taxon>
    </lineage>
</organism>
<reference evidence="1 2" key="1">
    <citation type="journal article" date="2022" name="bioRxiv">
        <title>The genome of the oomycete Peronosclerospora sorghi, a cosmopolitan pathogen of maize and sorghum, is inflated with dispersed pseudogenes.</title>
        <authorList>
            <person name="Fletcher K."/>
            <person name="Martin F."/>
            <person name="Isakeit T."/>
            <person name="Cavanaugh K."/>
            <person name="Magill C."/>
            <person name="Michelmore R."/>
        </authorList>
    </citation>
    <scope>NUCLEOTIDE SEQUENCE [LARGE SCALE GENOMIC DNA]</scope>
    <source>
        <strain evidence="1">P6</strain>
    </source>
</reference>
<proteinExistence type="predicted"/>
<dbReference type="Proteomes" id="UP001163321">
    <property type="component" value="Chromosome 3"/>
</dbReference>
<name>A0ACC0W7N1_9STRA</name>
<gene>
    <name evidence="1" type="ORF">PsorP6_008093</name>
</gene>
<comment type="caution">
    <text evidence="1">The sequence shown here is derived from an EMBL/GenBank/DDBJ whole genome shotgun (WGS) entry which is preliminary data.</text>
</comment>
<evidence type="ECO:0000313" key="2">
    <source>
        <dbReference type="Proteomes" id="UP001163321"/>
    </source>
</evidence>
<sequence length="69" mass="7818">MLNFLAKGEKANSLHLAFDISKLKLSLSFKKAYINVEFYFGDAARNLPNYGGILDITIGIAMIQWLRPR</sequence>